<dbReference type="RefSeq" id="WP_110852277.1">
    <property type="nucleotide sequence ID" value="NZ_QKLZ01000005.1"/>
</dbReference>
<evidence type="ECO:0008006" key="4">
    <source>
        <dbReference type="Google" id="ProtNLM"/>
    </source>
</evidence>
<name>A0A2Y9ACV6_9MICO</name>
<evidence type="ECO:0000313" key="3">
    <source>
        <dbReference type="Proteomes" id="UP000250222"/>
    </source>
</evidence>
<keyword evidence="1" id="KW-1133">Transmembrane helix</keyword>
<accession>A0A2Y9ACV6</accession>
<keyword evidence="3" id="KW-1185">Reference proteome</keyword>
<sequence>MSAMPARTAAVEPRRSWRPRLQVVRSPAPARSLVPYLLLCATILLGSLVAALLINTQMAVDAYAIHDATRTLNRLEETQTALVQQVEEAGSPASLQRRAEDLGMEPAERVDFISLREGTILGGSDGE</sequence>
<feature type="transmembrane region" description="Helical" evidence="1">
    <location>
        <begin position="33"/>
        <end position="54"/>
    </location>
</feature>
<evidence type="ECO:0000256" key="1">
    <source>
        <dbReference type="SAM" id="Phobius"/>
    </source>
</evidence>
<dbReference type="Proteomes" id="UP000250222">
    <property type="component" value="Unassembled WGS sequence"/>
</dbReference>
<dbReference type="EMBL" id="UETB01000005">
    <property type="protein sequence ID" value="SSA41816.1"/>
    <property type="molecule type" value="Genomic_DNA"/>
</dbReference>
<keyword evidence="1" id="KW-0812">Transmembrane</keyword>
<dbReference type="OrthoDB" id="5148572at2"/>
<organism evidence="2 3">
    <name type="scientific">Georgenia satyanarayanai</name>
    <dbReference type="NCBI Taxonomy" id="860221"/>
    <lineage>
        <taxon>Bacteria</taxon>
        <taxon>Bacillati</taxon>
        <taxon>Actinomycetota</taxon>
        <taxon>Actinomycetes</taxon>
        <taxon>Micrococcales</taxon>
        <taxon>Bogoriellaceae</taxon>
        <taxon>Georgenia</taxon>
    </lineage>
</organism>
<gene>
    <name evidence="2" type="ORF">SAMN05216184_10577</name>
</gene>
<keyword evidence="1" id="KW-0472">Membrane</keyword>
<protein>
    <recommendedName>
        <fullName evidence="4">Cell division protein FtsL</fullName>
    </recommendedName>
</protein>
<reference evidence="2 3" key="1">
    <citation type="submission" date="2016-10" db="EMBL/GenBank/DDBJ databases">
        <authorList>
            <person name="Cai Z."/>
        </authorList>
    </citation>
    <scope>NUCLEOTIDE SEQUENCE [LARGE SCALE GENOMIC DNA]</scope>
    <source>
        <strain evidence="2 3">CGMCC 1.10826</strain>
    </source>
</reference>
<dbReference type="AlphaFoldDB" id="A0A2Y9ACV6"/>
<evidence type="ECO:0000313" key="2">
    <source>
        <dbReference type="EMBL" id="SSA41816.1"/>
    </source>
</evidence>
<proteinExistence type="predicted"/>